<feature type="region of interest" description="Disordered" evidence="1">
    <location>
        <begin position="36"/>
        <end position="151"/>
    </location>
</feature>
<evidence type="ECO:0008006" key="4">
    <source>
        <dbReference type="Google" id="ProtNLM"/>
    </source>
</evidence>
<comment type="caution">
    <text evidence="2">The sequence shown here is derived from an EMBL/GenBank/DDBJ whole genome shotgun (WGS) entry which is preliminary data.</text>
</comment>
<evidence type="ECO:0000313" key="3">
    <source>
        <dbReference type="Proteomes" id="UP000237271"/>
    </source>
</evidence>
<keyword evidence="3" id="KW-1185">Reference proteome</keyword>
<dbReference type="Proteomes" id="UP000237271">
    <property type="component" value="Unassembled WGS sequence"/>
</dbReference>
<gene>
    <name evidence="2" type="ORF">PHPALM_21106</name>
</gene>
<organism evidence="2 3">
    <name type="scientific">Phytophthora palmivora</name>
    <dbReference type="NCBI Taxonomy" id="4796"/>
    <lineage>
        <taxon>Eukaryota</taxon>
        <taxon>Sar</taxon>
        <taxon>Stramenopiles</taxon>
        <taxon>Oomycota</taxon>
        <taxon>Peronosporomycetes</taxon>
        <taxon>Peronosporales</taxon>
        <taxon>Peronosporaceae</taxon>
        <taxon>Phytophthora</taxon>
    </lineage>
</organism>
<dbReference type="EMBL" id="NCKW01011447">
    <property type="protein sequence ID" value="POM63485.1"/>
    <property type="molecule type" value="Genomic_DNA"/>
</dbReference>
<protein>
    <recommendedName>
        <fullName evidence="4">CCHC-type domain-containing protein</fullName>
    </recommendedName>
</protein>
<sequence>MGFKKPGYTRLALPTSRRIKIDIKIADADTLEEALRSRQRAKARQSKAVCGSIKPRQKNNSAAAPSASTRAVRAVKAISDSSESEEDSSGSDGEAGLRRVYLAAPGLNEGQQDQDKRNQDRSRSEVGNNRAQQDRHDTGSPPKRCSHCGSRKHSDLGCWGRLTCEKCGRKGHPSDRCLFTCKACGDIHEAGKCTMEEFYNLIRQWYNPTKHAGMLPETAERMLN</sequence>
<dbReference type="AlphaFoldDB" id="A0A2P4XD76"/>
<proteinExistence type="predicted"/>
<name>A0A2P4XD76_9STRA</name>
<accession>A0A2P4XD76</accession>
<reference evidence="2 3" key="1">
    <citation type="journal article" date="2017" name="Genome Biol. Evol.">
        <title>Phytophthora megakarya and P. palmivora, closely related causal agents of cacao black pod rot, underwent increases in genome sizes and gene numbers by different mechanisms.</title>
        <authorList>
            <person name="Ali S.S."/>
            <person name="Shao J."/>
            <person name="Lary D.J."/>
            <person name="Kronmiller B."/>
            <person name="Shen D."/>
            <person name="Strem M.D."/>
            <person name="Amoako-Attah I."/>
            <person name="Akrofi A.Y."/>
            <person name="Begoude B.A."/>
            <person name="Ten Hoopen G.M."/>
            <person name="Coulibaly K."/>
            <person name="Kebe B.I."/>
            <person name="Melnick R.L."/>
            <person name="Guiltinan M.J."/>
            <person name="Tyler B.M."/>
            <person name="Meinhardt L.W."/>
            <person name="Bailey B.A."/>
        </authorList>
    </citation>
    <scope>NUCLEOTIDE SEQUENCE [LARGE SCALE GENOMIC DNA]</scope>
    <source>
        <strain evidence="3">sbr112.9</strain>
    </source>
</reference>
<feature type="compositionally biased region" description="Basic and acidic residues" evidence="1">
    <location>
        <begin position="113"/>
        <end position="124"/>
    </location>
</feature>
<feature type="compositionally biased region" description="Polar residues" evidence="1">
    <location>
        <begin position="58"/>
        <end position="69"/>
    </location>
</feature>
<dbReference type="OrthoDB" id="91990at2759"/>
<evidence type="ECO:0000313" key="2">
    <source>
        <dbReference type="EMBL" id="POM63485.1"/>
    </source>
</evidence>
<evidence type="ECO:0000256" key="1">
    <source>
        <dbReference type="SAM" id="MobiDB-lite"/>
    </source>
</evidence>